<comment type="subcellular location">
    <subcellularLocation>
        <location evidence="1">Cytoplasm</location>
    </subcellularLocation>
</comment>
<evidence type="ECO:0000256" key="1">
    <source>
        <dbReference type="ARBA" id="ARBA00004496"/>
    </source>
</evidence>
<evidence type="ECO:0000313" key="4">
    <source>
        <dbReference type="EMBL" id="KAK2181891.1"/>
    </source>
</evidence>
<dbReference type="GO" id="GO:0009968">
    <property type="term" value="P:negative regulation of signal transduction"/>
    <property type="evidence" value="ECO:0007669"/>
    <property type="project" value="InterPro"/>
</dbReference>
<dbReference type="InterPro" id="IPR012918">
    <property type="entry name" value="RTP801-like"/>
</dbReference>
<accession>A0AAD9L2M0</accession>
<evidence type="ECO:0000256" key="3">
    <source>
        <dbReference type="ARBA" id="ARBA00022490"/>
    </source>
</evidence>
<dbReference type="Gene3D" id="3.90.470.40">
    <property type="entry name" value="RTP801-like"/>
    <property type="match status" value="1"/>
</dbReference>
<dbReference type="PANTHER" id="PTHR12478:SF16">
    <property type="entry name" value="PROTEIN CHARYBDE-RELATED"/>
    <property type="match status" value="1"/>
</dbReference>
<sequence length="246" mass="27811">MSHQRTSVIGINGVLSVGTLEKFRIKLSQIFRRKSRNICVPASVIETDFLPGVDEQTASGRVDGTDNNVNGPWTTGTYTGLTSMLDGSGYGTFDEPIDESLCRDVSSHLHTKLRESQCVHHCRFLVPANLLQQIADDIVRMSCHEPCGLRGCVLHLSVERKQNRHLQKLGLIQFDPHTVTTFELHLTLMEDSTRWLRVRRFIGRLISGCLHDTVTEDIFVSPGFRLMKEKLYRGWSTRTSSLVDRS</sequence>
<organism evidence="4 5">
    <name type="scientific">Ridgeia piscesae</name>
    <name type="common">Tubeworm</name>
    <dbReference type="NCBI Taxonomy" id="27915"/>
    <lineage>
        <taxon>Eukaryota</taxon>
        <taxon>Metazoa</taxon>
        <taxon>Spiralia</taxon>
        <taxon>Lophotrochozoa</taxon>
        <taxon>Annelida</taxon>
        <taxon>Polychaeta</taxon>
        <taxon>Sedentaria</taxon>
        <taxon>Canalipalpata</taxon>
        <taxon>Sabellida</taxon>
        <taxon>Siboglinidae</taxon>
        <taxon>Ridgeia</taxon>
    </lineage>
</organism>
<keyword evidence="3" id="KW-0963">Cytoplasm</keyword>
<evidence type="ECO:0000313" key="5">
    <source>
        <dbReference type="Proteomes" id="UP001209878"/>
    </source>
</evidence>
<comment type="similarity">
    <text evidence="2">Belongs to the DDIT4 family.</text>
</comment>
<dbReference type="GO" id="GO:0032006">
    <property type="term" value="P:regulation of TOR signaling"/>
    <property type="evidence" value="ECO:0007669"/>
    <property type="project" value="TreeGrafter"/>
</dbReference>
<dbReference type="InterPro" id="IPR038281">
    <property type="entry name" value="RTP801-like_C_sf"/>
</dbReference>
<dbReference type="Proteomes" id="UP001209878">
    <property type="component" value="Unassembled WGS sequence"/>
</dbReference>
<name>A0AAD9L2M0_RIDPI</name>
<dbReference type="AlphaFoldDB" id="A0AAD9L2M0"/>
<comment type="caution">
    <text evidence="4">The sequence shown here is derived from an EMBL/GenBank/DDBJ whole genome shotgun (WGS) entry which is preliminary data.</text>
</comment>
<dbReference type="PANTHER" id="PTHR12478">
    <property type="entry name" value="DNA-DAMAGE-INDUCIBLE TRANSCRIPT 4 PROTEIN DDIT4"/>
    <property type="match status" value="1"/>
</dbReference>
<keyword evidence="5" id="KW-1185">Reference proteome</keyword>
<proteinExistence type="inferred from homology"/>
<dbReference type="GO" id="GO:0005737">
    <property type="term" value="C:cytoplasm"/>
    <property type="evidence" value="ECO:0007669"/>
    <property type="project" value="UniProtKB-SubCell"/>
</dbReference>
<evidence type="ECO:0000256" key="2">
    <source>
        <dbReference type="ARBA" id="ARBA00010670"/>
    </source>
</evidence>
<dbReference type="EMBL" id="JAODUO010000375">
    <property type="protein sequence ID" value="KAK2181891.1"/>
    <property type="molecule type" value="Genomic_DNA"/>
</dbReference>
<dbReference type="Pfam" id="PF07809">
    <property type="entry name" value="RTP801_C"/>
    <property type="match status" value="1"/>
</dbReference>
<gene>
    <name evidence="4" type="ORF">NP493_370g03015</name>
</gene>
<protein>
    <submittedName>
        <fullName evidence="4">Uncharacterized protein</fullName>
    </submittedName>
</protein>
<reference evidence="4" key="1">
    <citation type="journal article" date="2023" name="Mol. Biol. Evol.">
        <title>Third-Generation Sequencing Reveals the Adaptive Role of the Epigenome in Three Deep-Sea Polychaetes.</title>
        <authorList>
            <person name="Perez M."/>
            <person name="Aroh O."/>
            <person name="Sun Y."/>
            <person name="Lan Y."/>
            <person name="Juniper S.K."/>
            <person name="Young C.R."/>
            <person name="Angers B."/>
            <person name="Qian P.Y."/>
        </authorList>
    </citation>
    <scope>NUCLEOTIDE SEQUENCE</scope>
    <source>
        <strain evidence="4">R07B-5</strain>
    </source>
</reference>
<dbReference type="GO" id="GO:0006915">
    <property type="term" value="P:apoptotic process"/>
    <property type="evidence" value="ECO:0007669"/>
    <property type="project" value="TreeGrafter"/>
</dbReference>